<comment type="pathway">
    <text evidence="2">Lipid metabolism.</text>
</comment>
<dbReference type="InterPro" id="IPR004255">
    <property type="entry name" value="O-acyltransferase_WSD1_N"/>
</dbReference>
<feature type="domain" description="O-acyltransferase WSD1 C-terminal" evidence="10">
    <location>
        <begin position="293"/>
        <end position="433"/>
    </location>
</feature>
<evidence type="ECO:0000256" key="4">
    <source>
        <dbReference type="ARBA" id="ARBA00023315"/>
    </source>
</evidence>
<keyword evidence="3" id="KW-0808">Transferase</keyword>
<keyword evidence="12" id="KW-1185">Reference proteome</keyword>
<evidence type="ECO:0000256" key="7">
    <source>
        <dbReference type="ARBA" id="ARBA00048109"/>
    </source>
</evidence>
<evidence type="ECO:0000259" key="10">
    <source>
        <dbReference type="Pfam" id="PF06974"/>
    </source>
</evidence>
<evidence type="ECO:0000256" key="5">
    <source>
        <dbReference type="ARBA" id="ARBA00024360"/>
    </source>
</evidence>
<evidence type="ECO:0000313" key="11">
    <source>
        <dbReference type="EMBL" id="KAJ3224929.1"/>
    </source>
</evidence>
<comment type="similarity">
    <text evidence="5">In the N-terminal section; belongs to the long-chain O-acyltransferase family.</text>
</comment>
<dbReference type="GO" id="GO:0005886">
    <property type="term" value="C:plasma membrane"/>
    <property type="evidence" value="ECO:0007669"/>
    <property type="project" value="TreeGrafter"/>
</dbReference>
<dbReference type="GO" id="GO:0004144">
    <property type="term" value="F:diacylglycerol O-acyltransferase activity"/>
    <property type="evidence" value="ECO:0007669"/>
    <property type="project" value="UniProtKB-EC"/>
</dbReference>
<dbReference type="AlphaFoldDB" id="A0AAD5U5C7"/>
<reference evidence="11" key="1">
    <citation type="submission" date="2020-05" db="EMBL/GenBank/DDBJ databases">
        <title>Phylogenomic resolution of chytrid fungi.</title>
        <authorList>
            <person name="Stajich J.E."/>
            <person name="Amses K."/>
            <person name="Simmons R."/>
            <person name="Seto K."/>
            <person name="Myers J."/>
            <person name="Bonds A."/>
            <person name="Quandt C.A."/>
            <person name="Barry K."/>
            <person name="Liu P."/>
            <person name="Grigoriev I."/>
            <person name="Longcore J.E."/>
            <person name="James T.Y."/>
        </authorList>
    </citation>
    <scope>NUCLEOTIDE SEQUENCE</scope>
    <source>
        <strain evidence="11">JEL0476</strain>
    </source>
</reference>
<evidence type="ECO:0000256" key="3">
    <source>
        <dbReference type="ARBA" id="ARBA00022679"/>
    </source>
</evidence>
<dbReference type="SUPFAM" id="SSF52777">
    <property type="entry name" value="CoA-dependent acyltransferases"/>
    <property type="match status" value="1"/>
</dbReference>
<dbReference type="GO" id="GO:0047196">
    <property type="term" value="F:long-chain-alcohol O-fatty-acyltransferase activity"/>
    <property type="evidence" value="ECO:0007669"/>
    <property type="project" value="UniProtKB-EC"/>
</dbReference>
<keyword evidence="8" id="KW-1133">Transmembrane helix</keyword>
<dbReference type="InterPro" id="IPR023213">
    <property type="entry name" value="CAT-like_dom_sf"/>
</dbReference>
<comment type="catalytic activity">
    <reaction evidence="7">
        <text>an acyl-CoA + a 1,2-diacyl-sn-glycerol = a triacyl-sn-glycerol + CoA</text>
        <dbReference type="Rhea" id="RHEA:10868"/>
        <dbReference type="ChEBI" id="CHEBI:17815"/>
        <dbReference type="ChEBI" id="CHEBI:57287"/>
        <dbReference type="ChEBI" id="CHEBI:58342"/>
        <dbReference type="ChEBI" id="CHEBI:64615"/>
        <dbReference type="EC" id="2.3.1.20"/>
    </reaction>
</comment>
<feature type="transmembrane region" description="Helical" evidence="8">
    <location>
        <begin position="179"/>
        <end position="202"/>
    </location>
</feature>
<comment type="pathway">
    <text evidence="1">Glycerolipid metabolism; triacylglycerol biosynthesis.</text>
</comment>
<evidence type="ECO:0000256" key="2">
    <source>
        <dbReference type="ARBA" id="ARBA00005189"/>
    </source>
</evidence>
<dbReference type="InterPro" id="IPR009721">
    <property type="entry name" value="O-acyltransferase_WSD1_C"/>
</dbReference>
<evidence type="ECO:0000313" key="12">
    <source>
        <dbReference type="Proteomes" id="UP001211065"/>
    </source>
</evidence>
<feature type="domain" description="O-acyltransferase WSD1-like N-terminal" evidence="9">
    <location>
        <begin position="76"/>
        <end position="161"/>
    </location>
</feature>
<evidence type="ECO:0000256" key="8">
    <source>
        <dbReference type="SAM" id="Phobius"/>
    </source>
</evidence>
<keyword evidence="8" id="KW-0812">Transmembrane</keyword>
<accession>A0AAD5U5C7</accession>
<evidence type="ECO:0000256" key="6">
    <source>
        <dbReference type="ARBA" id="ARBA00047604"/>
    </source>
</evidence>
<dbReference type="Gene3D" id="3.30.559.10">
    <property type="entry name" value="Chloramphenicol acetyltransferase-like domain"/>
    <property type="match status" value="1"/>
</dbReference>
<comment type="caution">
    <text evidence="11">The sequence shown here is derived from an EMBL/GenBank/DDBJ whole genome shotgun (WGS) entry which is preliminary data.</text>
</comment>
<keyword evidence="8" id="KW-0472">Membrane</keyword>
<dbReference type="PANTHER" id="PTHR31650">
    <property type="entry name" value="O-ACYLTRANSFERASE (WSD1-LIKE) FAMILY PROTEIN"/>
    <property type="match status" value="1"/>
</dbReference>
<gene>
    <name evidence="11" type="ORF">HK099_007649</name>
</gene>
<name>A0AAD5U5C7_9FUNG</name>
<dbReference type="Proteomes" id="UP001211065">
    <property type="component" value="Unassembled WGS sequence"/>
</dbReference>
<dbReference type="EMBL" id="JADGJW010000076">
    <property type="protein sequence ID" value="KAJ3224929.1"/>
    <property type="molecule type" value="Genomic_DNA"/>
</dbReference>
<comment type="catalytic activity">
    <reaction evidence="6">
        <text>a long chain fatty alcohol + a fatty acyl-CoA = a long-chain alcohol wax ester + CoA</text>
        <dbReference type="Rhea" id="RHEA:38443"/>
        <dbReference type="ChEBI" id="CHEBI:17135"/>
        <dbReference type="ChEBI" id="CHEBI:57287"/>
        <dbReference type="ChEBI" id="CHEBI:77636"/>
        <dbReference type="ChEBI" id="CHEBI:235323"/>
        <dbReference type="EC" id="2.3.1.75"/>
    </reaction>
</comment>
<evidence type="ECO:0000256" key="1">
    <source>
        <dbReference type="ARBA" id="ARBA00004771"/>
    </source>
</evidence>
<evidence type="ECO:0008006" key="13">
    <source>
        <dbReference type="Google" id="ProtNLM"/>
    </source>
</evidence>
<dbReference type="GO" id="GO:0019432">
    <property type="term" value="P:triglyceride biosynthetic process"/>
    <property type="evidence" value="ECO:0007669"/>
    <property type="project" value="TreeGrafter"/>
</dbReference>
<dbReference type="Pfam" id="PF03007">
    <property type="entry name" value="WS_DGAT_cat"/>
    <property type="match status" value="1"/>
</dbReference>
<protein>
    <recommendedName>
        <fullName evidence="13">Diacylglycerol O-acyltransferase</fullName>
    </recommendedName>
</protein>
<sequence>MASSTVNKRRMSYFSRIIIDELYPKTVGVPSFNITSLLYFKNLPDLEKLKELLNEKIVPLYKFTSIPHENKADKIWEWKEYVFFNLDNHIIQTEVDDQQGVLKYLDSLVYRQLPPTKPLWCAHLIKNKSGDSALILEVHHAVCDGISLMKLAMKLVTKEDGTFLEFPSTKVPFQKKKGLLAFFIFLWGVIYSILKNLLLPLFPADTKHAMKVPLPYTFSNERKIVFLPVLSLNAVKALKNKTKTTVNDVLTAALAGAFQRYLESQNDPNYTEKMKVRCVMPYSFPVEDDDLHNNWSLVSAALPVGKRYNTAEARLAKVKETMDAIKSRPEPHIGRALQRFVDKYFPKSFVSQLSLDLVTKHSLIFTNVPGFNFPVYICGEMVKQIQPVIANIIPQFSVHTYNGGVYVNFVADEKVVKDVEKFCSSYVEELKSLANEYKIDESITL</sequence>
<dbReference type="InterPro" id="IPR045034">
    <property type="entry name" value="O-acyltransferase_WSD1-like"/>
</dbReference>
<proteinExistence type="inferred from homology"/>
<keyword evidence="4" id="KW-0012">Acyltransferase</keyword>
<organism evidence="11 12">
    <name type="scientific">Clydaea vesicula</name>
    <dbReference type="NCBI Taxonomy" id="447962"/>
    <lineage>
        <taxon>Eukaryota</taxon>
        <taxon>Fungi</taxon>
        <taxon>Fungi incertae sedis</taxon>
        <taxon>Chytridiomycota</taxon>
        <taxon>Chytridiomycota incertae sedis</taxon>
        <taxon>Chytridiomycetes</taxon>
        <taxon>Lobulomycetales</taxon>
        <taxon>Lobulomycetaceae</taxon>
        <taxon>Clydaea</taxon>
    </lineage>
</organism>
<evidence type="ECO:0000259" key="9">
    <source>
        <dbReference type="Pfam" id="PF03007"/>
    </source>
</evidence>
<dbReference type="PANTHER" id="PTHR31650:SF1">
    <property type="entry name" value="WAX ESTER SYNTHASE_DIACYLGLYCEROL ACYLTRANSFERASE 4-RELATED"/>
    <property type="match status" value="1"/>
</dbReference>
<dbReference type="Pfam" id="PF06974">
    <property type="entry name" value="WS_DGAT_C"/>
    <property type="match status" value="1"/>
</dbReference>